<reference evidence="2" key="1">
    <citation type="submission" date="2023-06" db="EMBL/GenBank/DDBJ databases">
        <title>Genome-scale phylogeny and comparative genomics of the fungal order Sordariales.</title>
        <authorList>
            <consortium name="Lawrence Berkeley National Laboratory"/>
            <person name="Hensen N."/>
            <person name="Bonometti L."/>
            <person name="Westerberg I."/>
            <person name="Brannstrom I.O."/>
            <person name="Guillou S."/>
            <person name="Cros-Aarteil S."/>
            <person name="Calhoun S."/>
            <person name="Haridas S."/>
            <person name="Kuo A."/>
            <person name="Mondo S."/>
            <person name="Pangilinan J."/>
            <person name="Riley R."/>
            <person name="LaButti K."/>
            <person name="Andreopoulos B."/>
            <person name="Lipzen A."/>
            <person name="Chen C."/>
            <person name="Yanf M."/>
            <person name="Daum C."/>
            <person name="Ng V."/>
            <person name="Clum A."/>
            <person name="Steindorff A."/>
            <person name="Ohm R."/>
            <person name="Martin F."/>
            <person name="Silar P."/>
            <person name="Natvig D."/>
            <person name="Lalanne C."/>
            <person name="Gautier V."/>
            <person name="Ament-velasquez S.L."/>
            <person name="Kruys A."/>
            <person name="Hutchinson M.I."/>
            <person name="Powell A.J."/>
            <person name="Barry K."/>
            <person name="Miller A.N."/>
            <person name="Grigoriev I.V."/>
            <person name="Debuchy R."/>
            <person name="Gladieux P."/>
            <person name="Thoren M.H."/>
            <person name="Johannesson H."/>
        </authorList>
    </citation>
    <scope>NUCLEOTIDE SEQUENCE</scope>
    <source>
        <strain evidence="2">SMH2392-1A</strain>
    </source>
</reference>
<dbReference type="EMBL" id="JAUIRO010000005">
    <property type="protein sequence ID" value="KAK0713452.1"/>
    <property type="molecule type" value="Genomic_DNA"/>
</dbReference>
<name>A0AA40DU44_9PEZI</name>
<evidence type="ECO:0000313" key="2">
    <source>
        <dbReference type="EMBL" id="KAK0713452.1"/>
    </source>
</evidence>
<evidence type="ECO:0000256" key="1">
    <source>
        <dbReference type="SAM" id="MobiDB-lite"/>
    </source>
</evidence>
<comment type="caution">
    <text evidence="2">The sequence shown here is derived from an EMBL/GenBank/DDBJ whole genome shotgun (WGS) entry which is preliminary data.</text>
</comment>
<dbReference type="AlphaFoldDB" id="A0AA40DU44"/>
<proteinExistence type="predicted"/>
<keyword evidence="3" id="KW-1185">Reference proteome</keyword>
<gene>
    <name evidence="2" type="ORF">B0T26DRAFT_782372</name>
</gene>
<dbReference type="GeneID" id="85329989"/>
<evidence type="ECO:0000313" key="3">
    <source>
        <dbReference type="Proteomes" id="UP001172101"/>
    </source>
</evidence>
<feature type="region of interest" description="Disordered" evidence="1">
    <location>
        <begin position="111"/>
        <end position="140"/>
    </location>
</feature>
<protein>
    <submittedName>
        <fullName evidence="2">Uncharacterized protein</fullName>
    </submittedName>
</protein>
<dbReference type="RefSeq" id="XP_060294775.1">
    <property type="nucleotide sequence ID" value="XM_060446719.1"/>
</dbReference>
<feature type="compositionally biased region" description="Pro residues" evidence="1">
    <location>
        <begin position="17"/>
        <end position="46"/>
    </location>
</feature>
<feature type="region of interest" description="Disordered" evidence="1">
    <location>
        <begin position="17"/>
        <end position="50"/>
    </location>
</feature>
<organism evidence="2 3">
    <name type="scientific">Lasiosphaeria miniovina</name>
    <dbReference type="NCBI Taxonomy" id="1954250"/>
    <lineage>
        <taxon>Eukaryota</taxon>
        <taxon>Fungi</taxon>
        <taxon>Dikarya</taxon>
        <taxon>Ascomycota</taxon>
        <taxon>Pezizomycotina</taxon>
        <taxon>Sordariomycetes</taxon>
        <taxon>Sordariomycetidae</taxon>
        <taxon>Sordariales</taxon>
        <taxon>Lasiosphaeriaceae</taxon>
        <taxon>Lasiosphaeria</taxon>
    </lineage>
</organism>
<sequence length="257" mass="27696">MRFGNLGCTYKPPLLLPPPFPPPPFPPPPFPPPPFPPPPFPPPPIPKNTRPAARLLASHPIPTTSTPPAAISVINTPEAPERYLSSASSVNSSACTVDSLERRVKQLETELQSALTSRNQADSPLPLRQRQSSPLRVPADSSEISKTNFVSLPIRGTMSKTRFFGQSHGPMASACCPPSTRSSSASWTVPLRPAEFCCCPRWPLARVSPPVLLQTVSSMVTFGPWRLSTVFFTPLPSKPNTTVTGTSLTRLASLSLC</sequence>
<dbReference type="Proteomes" id="UP001172101">
    <property type="component" value="Unassembled WGS sequence"/>
</dbReference>
<feature type="compositionally biased region" description="Polar residues" evidence="1">
    <location>
        <begin position="111"/>
        <end position="122"/>
    </location>
</feature>
<accession>A0AA40DU44</accession>